<dbReference type="GO" id="GO:0004497">
    <property type="term" value="F:monooxygenase activity"/>
    <property type="evidence" value="ECO:0007669"/>
    <property type="project" value="UniProtKB-KW"/>
</dbReference>
<keyword evidence="3 11" id="KW-0349">Heme</keyword>
<dbReference type="PANTHER" id="PTHR24282:SF196">
    <property type="entry name" value="CYTOCHROME P450 714C2"/>
    <property type="match status" value="1"/>
</dbReference>
<evidence type="ECO:0000256" key="2">
    <source>
        <dbReference type="ARBA" id="ARBA00010617"/>
    </source>
</evidence>
<dbReference type="InterPro" id="IPR050665">
    <property type="entry name" value="Cytochrome_P450_Monooxygen"/>
</dbReference>
<protein>
    <recommendedName>
        <fullName evidence="15">Cytochrome P450</fullName>
    </recommendedName>
</protein>
<proteinExistence type="inferred from homology"/>
<keyword evidence="6" id="KW-1133">Transmembrane helix</keyword>
<evidence type="ECO:0000256" key="11">
    <source>
        <dbReference type="PIRSR" id="PIRSR602401-1"/>
    </source>
</evidence>
<dbReference type="PRINTS" id="PR00385">
    <property type="entry name" value="P450"/>
</dbReference>
<keyword evidence="7 12" id="KW-0560">Oxidoreductase</keyword>
<comment type="cofactor">
    <cofactor evidence="11">
        <name>heme</name>
        <dbReference type="ChEBI" id="CHEBI:30413"/>
    </cofactor>
</comment>
<evidence type="ECO:0000256" key="4">
    <source>
        <dbReference type="ARBA" id="ARBA00022692"/>
    </source>
</evidence>
<keyword evidence="9 12" id="KW-0503">Monooxygenase</keyword>
<dbReference type="GO" id="GO:0020037">
    <property type="term" value="F:heme binding"/>
    <property type="evidence" value="ECO:0007669"/>
    <property type="project" value="InterPro"/>
</dbReference>
<evidence type="ECO:0000256" key="9">
    <source>
        <dbReference type="ARBA" id="ARBA00023033"/>
    </source>
</evidence>
<evidence type="ECO:0000313" key="14">
    <source>
        <dbReference type="Proteomes" id="UP001190926"/>
    </source>
</evidence>
<dbReference type="SUPFAM" id="SSF48264">
    <property type="entry name" value="Cytochrome P450"/>
    <property type="match status" value="1"/>
</dbReference>
<sequence length="518" mass="57472">MEKHILVQIIASLAVAVVVGLTLRLYSAVVATPRRLRHVLKQQGVGGPPPAFLLGNIMEIKNSQVISAAAATTGPPDSDNCGANCVASVFDEWRRQYGDIYTFSLGNKPVLVVNNYDVLKEVTKCISLDLGKPLYQAKDLEALLGNGILPSNGKLWAHQRKIIAPELFIDKVKGMTNLIQQSTMMLIDSWQGVIDAEGGIKADIKIDDYLKKFSGEVISRACFGSSYAEGEQLFKKFAALQQLTANKGVLLGIPAMRYVPTKQNRREWEVKRDVKELILKLVKQKSEENLEKNMLQMILQGAESSNLSSDAVEKFIVDNCKNIYIAGFETTAITASWCLMLLASNPEWQHRLREEVLGVCNGQLPDFGSIKQMKQLAMVINETLRLYPPAWVVSREALNELEFNNIRIPKGVCIWMMVVSLHTDPEIWGADSYQFKPERFANGTIGACKHPNLYMPFGVGPRTCLGMNLAMVELKILVALLLSNFSFSLSPNYVHAPALNVNVQPAHGVHLLIQRSHA</sequence>
<name>A0AAD4JN93_PERFH</name>
<evidence type="ECO:0000313" key="13">
    <source>
        <dbReference type="EMBL" id="KAH6836100.1"/>
    </source>
</evidence>
<dbReference type="InterPro" id="IPR001128">
    <property type="entry name" value="Cyt_P450"/>
</dbReference>
<keyword evidence="5 11" id="KW-0479">Metal-binding</keyword>
<evidence type="ECO:0000256" key="3">
    <source>
        <dbReference type="ARBA" id="ARBA00022617"/>
    </source>
</evidence>
<keyword evidence="8 11" id="KW-0408">Iron</keyword>
<dbReference type="GO" id="GO:0016705">
    <property type="term" value="F:oxidoreductase activity, acting on paired donors, with incorporation or reduction of molecular oxygen"/>
    <property type="evidence" value="ECO:0007669"/>
    <property type="project" value="InterPro"/>
</dbReference>
<keyword evidence="14" id="KW-1185">Reference proteome</keyword>
<dbReference type="EMBL" id="SDAM02000027">
    <property type="protein sequence ID" value="KAH6836100.1"/>
    <property type="molecule type" value="Genomic_DNA"/>
</dbReference>
<dbReference type="PANTHER" id="PTHR24282">
    <property type="entry name" value="CYTOCHROME P450 FAMILY MEMBER"/>
    <property type="match status" value="1"/>
</dbReference>
<dbReference type="PROSITE" id="PS00086">
    <property type="entry name" value="CYTOCHROME_P450"/>
    <property type="match status" value="1"/>
</dbReference>
<gene>
    <name evidence="13" type="ORF">C2S53_015838</name>
</gene>
<evidence type="ECO:0000256" key="8">
    <source>
        <dbReference type="ARBA" id="ARBA00023004"/>
    </source>
</evidence>
<evidence type="ECO:0000256" key="7">
    <source>
        <dbReference type="ARBA" id="ARBA00023002"/>
    </source>
</evidence>
<accession>A0AAD4JN93</accession>
<evidence type="ECO:0000256" key="10">
    <source>
        <dbReference type="ARBA" id="ARBA00023136"/>
    </source>
</evidence>
<dbReference type="InterPro" id="IPR017972">
    <property type="entry name" value="Cyt_P450_CS"/>
</dbReference>
<keyword evidence="10" id="KW-0472">Membrane</keyword>
<dbReference type="GO" id="GO:0005506">
    <property type="term" value="F:iron ion binding"/>
    <property type="evidence" value="ECO:0007669"/>
    <property type="project" value="InterPro"/>
</dbReference>
<dbReference type="AlphaFoldDB" id="A0AAD4JN93"/>
<dbReference type="InterPro" id="IPR036396">
    <property type="entry name" value="Cyt_P450_sf"/>
</dbReference>
<dbReference type="Proteomes" id="UP001190926">
    <property type="component" value="Unassembled WGS sequence"/>
</dbReference>
<comment type="caution">
    <text evidence="13">The sequence shown here is derived from an EMBL/GenBank/DDBJ whole genome shotgun (WGS) entry which is preliminary data.</text>
</comment>
<comment type="similarity">
    <text evidence="2 12">Belongs to the cytochrome P450 family.</text>
</comment>
<dbReference type="PRINTS" id="PR00463">
    <property type="entry name" value="EP450I"/>
</dbReference>
<evidence type="ECO:0000256" key="1">
    <source>
        <dbReference type="ARBA" id="ARBA00004167"/>
    </source>
</evidence>
<reference evidence="13 14" key="1">
    <citation type="journal article" date="2021" name="Nat. Commun.">
        <title>Incipient diploidization of the medicinal plant Perilla within 10,000 years.</title>
        <authorList>
            <person name="Zhang Y."/>
            <person name="Shen Q."/>
            <person name="Leng L."/>
            <person name="Zhang D."/>
            <person name="Chen S."/>
            <person name="Shi Y."/>
            <person name="Ning Z."/>
            <person name="Chen S."/>
        </authorList>
    </citation>
    <scope>NUCLEOTIDE SEQUENCE [LARGE SCALE GENOMIC DNA]</scope>
    <source>
        <strain evidence="14">cv. PC099</strain>
    </source>
</reference>
<evidence type="ECO:0000256" key="12">
    <source>
        <dbReference type="RuleBase" id="RU000461"/>
    </source>
</evidence>
<organism evidence="13 14">
    <name type="scientific">Perilla frutescens var. hirtella</name>
    <name type="common">Perilla citriodora</name>
    <name type="synonym">Perilla setoyensis</name>
    <dbReference type="NCBI Taxonomy" id="608512"/>
    <lineage>
        <taxon>Eukaryota</taxon>
        <taxon>Viridiplantae</taxon>
        <taxon>Streptophyta</taxon>
        <taxon>Embryophyta</taxon>
        <taxon>Tracheophyta</taxon>
        <taxon>Spermatophyta</taxon>
        <taxon>Magnoliopsida</taxon>
        <taxon>eudicotyledons</taxon>
        <taxon>Gunneridae</taxon>
        <taxon>Pentapetalae</taxon>
        <taxon>asterids</taxon>
        <taxon>lamiids</taxon>
        <taxon>Lamiales</taxon>
        <taxon>Lamiaceae</taxon>
        <taxon>Nepetoideae</taxon>
        <taxon>Elsholtzieae</taxon>
        <taxon>Perilla</taxon>
    </lineage>
</organism>
<dbReference type="InterPro" id="IPR002401">
    <property type="entry name" value="Cyt_P450_E_grp-I"/>
</dbReference>
<dbReference type="GO" id="GO:0016020">
    <property type="term" value="C:membrane"/>
    <property type="evidence" value="ECO:0007669"/>
    <property type="project" value="UniProtKB-SubCell"/>
</dbReference>
<evidence type="ECO:0008006" key="15">
    <source>
        <dbReference type="Google" id="ProtNLM"/>
    </source>
</evidence>
<dbReference type="Gene3D" id="1.10.630.10">
    <property type="entry name" value="Cytochrome P450"/>
    <property type="match status" value="1"/>
</dbReference>
<feature type="binding site" description="axial binding residue" evidence="11">
    <location>
        <position position="464"/>
    </location>
    <ligand>
        <name>heme</name>
        <dbReference type="ChEBI" id="CHEBI:30413"/>
    </ligand>
    <ligandPart>
        <name>Fe</name>
        <dbReference type="ChEBI" id="CHEBI:18248"/>
    </ligandPart>
</feature>
<dbReference type="Pfam" id="PF00067">
    <property type="entry name" value="p450"/>
    <property type="match status" value="1"/>
</dbReference>
<evidence type="ECO:0000256" key="6">
    <source>
        <dbReference type="ARBA" id="ARBA00022989"/>
    </source>
</evidence>
<comment type="subcellular location">
    <subcellularLocation>
        <location evidence="1">Membrane</location>
        <topology evidence="1">Single-pass membrane protein</topology>
    </subcellularLocation>
</comment>
<keyword evidence="4" id="KW-0812">Transmembrane</keyword>
<evidence type="ECO:0000256" key="5">
    <source>
        <dbReference type="ARBA" id="ARBA00022723"/>
    </source>
</evidence>